<keyword evidence="2" id="KW-0472">Membrane</keyword>
<evidence type="ECO:0000256" key="1">
    <source>
        <dbReference type="SAM" id="MobiDB-lite"/>
    </source>
</evidence>
<feature type="region of interest" description="Disordered" evidence="1">
    <location>
        <begin position="430"/>
        <end position="502"/>
    </location>
</feature>
<feature type="region of interest" description="Disordered" evidence="1">
    <location>
        <begin position="345"/>
        <end position="371"/>
    </location>
</feature>
<accession>A0A0C9MKG1</accession>
<dbReference type="EMBL" id="DF836476">
    <property type="protein sequence ID" value="GAN08039.1"/>
    <property type="molecule type" value="Genomic_DNA"/>
</dbReference>
<dbReference type="AlphaFoldDB" id="A0A0C9MKG1"/>
<protein>
    <submittedName>
        <fullName evidence="3">Uncharacterized protein</fullName>
    </submittedName>
</protein>
<keyword evidence="4" id="KW-1185">Reference proteome</keyword>
<evidence type="ECO:0000313" key="3">
    <source>
        <dbReference type="EMBL" id="GAN08039.1"/>
    </source>
</evidence>
<feature type="transmembrane region" description="Helical" evidence="2">
    <location>
        <begin position="19"/>
        <end position="41"/>
    </location>
</feature>
<organism evidence="3">
    <name type="scientific">Mucor ambiguus</name>
    <dbReference type="NCBI Taxonomy" id="91626"/>
    <lineage>
        <taxon>Eukaryota</taxon>
        <taxon>Fungi</taxon>
        <taxon>Fungi incertae sedis</taxon>
        <taxon>Mucoromycota</taxon>
        <taxon>Mucoromycotina</taxon>
        <taxon>Mucoromycetes</taxon>
        <taxon>Mucorales</taxon>
        <taxon>Mucorineae</taxon>
        <taxon>Mucoraceae</taxon>
        <taxon>Mucor</taxon>
    </lineage>
</organism>
<feature type="compositionally biased region" description="Basic and acidic residues" evidence="1">
    <location>
        <begin position="438"/>
        <end position="452"/>
    </location>
</feature>
<gene>
    <name evidence="3" type="ORF">MAM1_0187d07545</name>
</gene>
<keyword evidence="2" id="KW-0812">Transmembrane</keyword>
<reference evidence="3" key="1">
    <citation type="submission" date="2014-09" db="EMBL/GenBank/DDBJ databases">
        <title>Draft genome sequence of an oleaginous Mucoromycotina fungus Mucor ambiguus NBRC6742.</title>
        <authorList>
            <person name="Takeda I."/>
            <person name="Yamane N."/>
            <person name="Morita T."/>
            <person name="Tamano K."/>
            <person name="Machida M."/>
            <person name="Baker S."/>
            <person name="Koike H."/>
        </authorList>
    </citation>
    <scope>NUCLEOTIDE SEQUENCE</scope>
    <source>
        <strain evidence="3">NBRC 6742</strain>
    </source>
</reference>
<feature type="compositionally biased region" description="Low complexity" evidence="1">
    <location>
        <begin position="453"/>
        <end position="465"/>
    </location>
</feature>
<dbReference type="OrthoDB" id="2339353at2759"/>
<feature type="transmembrane region" description="Helical" evidence="2">
    <location>
        <begin position="285"/>
        <end position="306"/>
    </location>
</feature>
<evidence type="ECO:0000256" key="2">
    <source>
        <dbReference type="SAM" id="Phobius"/>
    </source>
</evidence>
<name>A0A0C9MKG1_9FUNG</name>
<evidence type="ECO:0000313" key="4">
    <source>
        <dbReference type="Proteomes" id="UP000053815"/>
    </source>
</evidence>
<dbReference type="Proteomes" id="UP000053815">
    <property type="component" value="Unassembled WGS sequence"/>
</dbReference>
<keyword evidence="2" id="KW-1133">Transmembrane helix</keyword>
<proteinExistence type="predicted"/>
<feature type="compositionally biased region" description="Polar residues" evidence="1">
    <location>
        <begin position="492"/>
        <end position="502"/>
    </location>
</feature>
<sequence length="572" mass="65107">MHFIAEACYRRPLEPRGLVYSRGGTAITMGLLFLSFCGYLISQIHNDRPLIQISSEQIETDTDTPDIELCVQNSTLTIVKCTAMYYNWTEVDVPNCWERFFRPGANNEANKCYVFETNNTYRMATGVVYDSRDALRRLDFYWNIDDLRNLSYSTVSLPAVAVQLYDPHFSTWKVSTVGNTTIERETSINIQLGATRSTTFLNYTSSIFYYPQKYRAIRPGDAASILGLKPNYIDIMTLVNFQHDWPIRDNPPPPPPAFDKSLYQGMFSVQLAQSTIDTEVKQHTILAAIALAGGCYGVLTTIYILLFGMTRLTPWGLVHHIPVFISKRKNHVKDGLYVEEEGAYAHSNSNNNNNNAAVGQPMQHGDNGKVVPKKNRLSTTVLIPWFFRSRIRGDKTYTTQGKNDTFMRHMITRKEQEKNDKEIHQLETLKVGNSHVQDSPELRLLNTKDRQRNSLSSSNSSNSLNEQYVHTPANPSPPTLPPHYTMPMTPGIGSSSSRQYNDQSHLDSISNLLRLEQERSNVLEQRSTELSNRVEELEVILSEYFINTDYLDQLRARKNSKLISANVESESP</sequence>